<accession>A0A8C4VBG0</accession>
<proteinExistence type="predicted"/>
<dbReference type="AlphaFoldDB" id="A0A8C4VBG0"/>
<organism evidence="5 6">
    <name type="scientific">Falco tinnunculus</name>
    <name type="common">Common kestrel</name>
    <dbReference type="NCBI Taxonomy" id="100819"/>
    <lineage>
        <taxon>Eukaryota</taxon>
        <taxon>Metazoa</taxon>
        <taxon>Chordata</taxon>
        <taxon>Craniata</taxon>
        <taxon>Vertebrata</taxon>
        <taxon>Euteleostomi</taxon>
        <taxon>Archelosauria</taxon>
        <taxon>Archosauria</taxon>
        <taxon>Dinosauria</taxon>
        <taxon>Saurischia</taxon>
        <taxon>Theropoda</taxon>
        <taxon>Coelurosauria</taxon>
        <taxon>Aves</taxon>
        <taxon>Neognathae</taxon>
        <taxon>Neoaves</taxon>
        <taxon>Telluraves</taxon>
        <taxon>Australaves</taxon>
        <taxon>Falconiformes</taxon>
        <taxon>Falconidae</taxon>
        <taxon>Falco</taxon>
    </lineage>
</organism>
<dbReference type="PANTHER" id="PTHR45883:SF2">
    <property type="entry name" value="HSC70-INTERACTING PROTEIN"/>
    <property type="match status" value="1"/>
</dbReference>
<dbReference type="SMART" id="SM00028">
    <property type="entry name" value="TPR"/>
    <property type="match status" value="1"/>
</dbReference>
<dbReference type="OMA" id="ANEKMEH"/>
<reference evidence="5" key="2">
    <citation type="submission" date="2025-09" db="UniProtKB">
        <authorList>
            <consortium name="Ensembl"/>
        </authorList>
    </citation>
    <scope>IDENTIFICATION</scope>
</reference>
<keyword evidence="1" id="KW-0677">Repeat</keyword>
<dbReference type="InterPro" id="IPR019734">
    <property type="entry name" value="TPR_rpt"/>
</dbReference>
<sequence>HFLWKSIESTENYLESSSSKTDAEELTSTKLEKEEESSEELGRDVSGLERNGKGEIKPEEDEPCRMGDENLEAISDTMRKADKKKKVGFDVVGRGEYQKAAHTLHVNWASVFLQLKKWNAAIRDCNRAIKINPNSAEPCKWRRKAFQPLSHRQQSAEGLALPVCGTGGN</sequence>
<keyword evidence="2 3" id="KW-0802">TPR repeat</keyword>
<keyword evidence="6" id="KW-1185">Reference proteome</keyword>
<feature type="repeat" description="TPR" evidence="3">
    <location>
        <begin position="102"/>
        <end position="135"/>
    </location>
</feature>
<dbReference type="PROSITE" id="PS50005">
    <property type="entry name" value="TPR"/>
    <property type="match status" value="1"/>
</dbReference>
<dbReference type="PANTHER" id="PTHR45883">
    <property type="entry name" value="HSC70-INTERACTING PROTEIN"/>
    <property type="match status" value="1"/>
</dbReference>
<name>A0A8C4VBG0_FALTI</name>
<dbReference type="Ensembl" id="ENSFTIT00000024895.1">
    <property type="protein sequence ID" value="ENSFTIP00000023888.1"/>
    <property type="gene ID" value="ENSFTIG00000015328.1"/>
</dbReference>
<dbReference type="SUPFAM" id="SSF48452">
    <property type="entry name" value="TPR-like"/>
    <property type="match status" value="1"/>
</dbReference>
<feature type="compositionally biased region" description="Polar residues" evidence="4">
    <location>
        <begin position="7"/>
        <end position="20"/>
    </location>
</feature>
<dbReference type="OrthoDB" id="533763at2759"/>
<feature type="compositionally biased region" description="Basic and acidic residues" evidence="4">
    <location>
        <begin position="40"/>
        <end position="67"/>
    </location>
</feature>
<dbReference type="Proteomes" id="UP000694562">
    <property type="component" value="Unplaced"/>
</dbReference>
<dbReference type="Gene3D" id="1.25.40.10">
    <property type="entry name" value="Tetratricopeptide repeat domain"/>
    <property type="match status" value="1"/>
</dbReference>
<protein>
    <submittedName>
        <fullName evidence="5">Uncharacterized protein</fullName>
    </submittedName>
</protein>
<dbReference type="GO" id="GO:0030544">
    <property type="term" value="F:Hsp70 protein binding"/>
    <property type="evidence" value="ECO:0007669"/>
    <property type="project" value="TreeGrafter"/>
</dbReference>
<feature type="region of interest" description="Disordered" evidence="4">
    <location>
        <begin position="1"/>
        <end position="67"/>
    </location>
</feature>
<evidence type="ECO:0000256" key="3">
    <source>
        <dbReference type="PROSITE-ProRule" id="PRU00339"/>
    </source>
</evidence>
<evidence type="ECO:0000256" key="2">
    <source>
        <dbReference type="ARBA" id="ARBA00022803"/>
    </source>
</evidence>
<evidence type="ECO:0000313" key="6">
    <source>
        <dbReference type="Proteomes" id="UP000694562"/>
    </source>
</evidence>
<reference evidence="5" key="1">
    <citation type="submission" date="2025-08" db="UniProtKB">
        <authorList>
            <consortium name="Ensembl"/>
        </authorList>
    </citation>
    <scope>IDENTIFICATION</scope>
</reference>
<evidence type="ECO:0000313" key="5">
    <source>
        <dbReference type="Ensembl" id="ENSFTIP00000023888.1"/>
    </source>
</evidence>
<evidence type="ECO:0000256" key="1">
    <source>
        <dbReference type="ARBA" id="ARBA00022737"/>
    </source>
</evidence>
<evidence type="ECO:0000256" key="4">
    <source>
        <dbReference type="SAM" id="MobiDB-lite"/>
    </source>
</evidence>
<dbReference type="InterPro" id="IPR011990">
    <property type="entry name" value="TPR-like_helical_dom_sf"/>
</dbReference>